<dbReference type="SUPFAM" id="SSF52540">
    <property type="entry name" value="P-loop containing nucleoside triphosphate hydrolases"/>
    <property type="match status" value="1"/>
</dbReference>
<dbReference type="Proteomes" id="UP001177003">
    <property type="component" value="Chromosome 7"/>
</dbReference>
<dbReference type="InterPro" id="IPR027417">
    <property type="entry name" value="P-loop_NTPase"/>
</dbReference>
<reference evidence="3" key="1">
    <citation type="submission" date="2023-04" db="EMBL/GenBank/DDBJ databases">
        <authorList>
            <person name="Vijverberg K."/>
            <person name="Xiong W."/>
            <person name="Schranz E."/>
        </authorList>
    </citation>
    <scope>NUCLEOTIDE SEQUENCE</scope>
</reference>
<dbReference type="InterPro" id="IPR000375">
    <property type="entry name" value="Dynamin_stalk"/>
</dbReference>
<dbReference type="Pfam" id="PF01031">
    <property type="entry name" value="Dynamin_M"/>
    <property type="match status" value="1"/>
</dbReference>
<dbReference type="GO" id="GO:0003924">
    <property type="term" value="F:GTPase activity"/>
    <property type="evidence" value="ECO:0007669"/>
    <property type="project" value="InterPro"/>
</dbReference>
<dbReference type="GO" id="GO:0008017">
    <property type="term" value="F:microtubule binding"/>
    <property type="evidence" value="ECO:0007669"/>
    <property type="project" value="TreeGrafter"/>
</dbReference>
<evidence type="ECO:0000259" key="2">
    <source>
        <dbReference type="PROSITE" id="PS51388"/>
    </source>
</evidence>
<organism evidence="3 4">
    <name type="scientific">Lactuca saligna</name>
    <name type="common">Willowleaf lettuce</name>
    <dbReference type="NCBI Taxonomy" id="75948"/>
    <lineage>
        <taxon>Eukaryota</taxon>
        <taxon>Viridiplantae</taxon>
        <taxon>Streptophyta</taxon>
        <taxon>Embryophyta</taxon>
        <taxon>Tracheophyta</taxon>
        <taxon>Spermatophyta</taxon>
        <taxon>Magnoliopsida</taxon>
        <taxon>eudicotyledons</taxon>
        <taxon>Gunneridae</taxon>
        <taxon>Pentapetalae</taxon>
        <taxon>asterids</taxon>
        <taxon>campanulids</taxon>
        <taxon>Asterales</taxon>
        <taxon>Asteraceae</taxon>
        <taxon>Cichorioideae</taxon>
        <taxon>Cichorieae</taxon>
        <taxon>Lactucinae</taxon>
        <taxon>Lactuca</taxon>
    </lineage>
</organism>
<keyword evidence="1" id="KW-0505">Motor protein</keyword>
<sequence length="465" mass="54457">MEYIKPKESIILSVSSVDDKLSSKWLYSMSRSVDNTEERMLAVITKCDQLLDDDDDVFQALTKLKVRGGYNFVRNRIDDETHEEAQIREATVFEAHPLLSKIEKAMVGIPALASRLVQIQLVIILKCFPDIVDKINEGINILDLELNQLPNNFMSKADGLVAFMHIIRSFTETLQMMFIKGEYNEYVDFKKMHCNARLIDMLDEFSKNLHSSVQFSESFLVEEMQVLEETNGIWLPHFLPHSFWIRRKMNNVSTFAILFVKQVWSYLEIVCARILIDHYGDYPQLLSSMRKATHNVMEKMKFEFMEKVVEMIEMEKTTYYTCDPDFVASWNMLISNRDKFMKAMCNHLEELSMEGHDGTVNVKHLFSIPENTRDQAFDLKMRMTAYWKIVLKRMVDRTALRLRFMIQKVVNKEMEMEIVNEMMMHGGGIEKMSEELSSTGKERVRLQRSIGLFQESKQIMEQVQV</sequence>
<dbReference type="AlphaFoldDB" id="A0AA35ZJP7"/>
<dbReference type="InterPro" id="IPR022812">
    <property type="entry name" value="Dynamin"/>
</dbReference>
<dbReference type="InterPro" id="IPR003130">
    <property type="entry name" value="GED"/>
</dbReference>
<feature type="domain" description="GED" evidence="2">
    <location>
        <begin position="376"/>
        <end position="465"/>
    </location>
</feature>
<dbReference type="Gene3D" id="1.20.120.1240">
    <property type="entry name" value="Dynamin, middle domain"/>
    <property type="match status" value="1"/>
</dbReference>
<dbReference type="PANTHER" id="PTHR11566:SF186">
    <property type="entry name" value="DYNAMIN CENTRAL DOMAIN, GTPASE EFFECTOR DOMAIN-CONTAINING PROTEIN-RELATED"/>
    <property type="match status" value="1"/>
</dbReference>
<dbReference type="InterPro" id="IPR020850">
    <property type="entry name" value="GED_dom"/>
</dbReference>
<dbReference type="Pfam" id="PF02212">
    <property type="entry name" value="GED"/>
    <property type="match status" value="1"/>
</dbReference>
<dbReference type="PROSITE" id="PS51388">
    <property type="entry name" value="GED"/>
    <property type="match status" value="1"/>
</dbReference>
<accession>A0AA35ZJP7</accession>
<dbReference type="Gene3D" id="3.40.50.300">
    <property type="entry name" value="P-loop containing nucleotide triphosphate hydrolases"/>
    <property type="match status" value="1"/>
</dbReference>
<evidence type="ECO:0000313" key="4">
    <source>
        <dbReference type="Proteomes" id="UP001177003"/>
    </source>
</evidence>
<dbReference type="GO" id="GO:0005525">
    <property type="term" value="F:GTP binding"/>
    <property type="evidence" value="ECO:0007669"/>
    <property type="project" value="InterPro"/>
</dbReference>
<proteinExistence type="predicted"/>
<name>A0AA35ZJP7_LACSI</name>
<dbReference type="PANTHER" id="PTHR11566">
    <property type="entry name" value="DYNAMIN"/>
    <property type="match status" value="1"/>
</dbReference>
<dbReference type="GO" id="GO:0005737">
    <property type="term" value="C:cytoplasm"/>
    <property type="evidence" value="ECO:0007669"/>
    <property type="project" value="TreeGrafter"/>
</dbReference>
<evidence type="ECO:0000256" key="1">
    <source>
        <dbReference type="ARBA" id="ARBA00023175"/>
    </source>
</evidence>
<keyword evidence="4" id="KW-1185">Reference proteome</keyword>
<gene>
    <name evidence="3" type="ORF">LSALG_LOCUS32897</name>
</gene>
<protein>
    <recommendedName>
        <fullName evidence="2">GED domain-containing protein</fullName>
    </recommendedName>
</protein>
<evidence type="ECO:0000313" key="3">
    <source>
        <dbReference type="EMBL" id="CAI9293895.1"/>
    </source>
</evidence>
<dbReference type="EMBL" id="OX465083">
    <property type="protein sequence ID" value="CAI9293895.1"/>
    <property type="molecule type" value="Genomic_DNA"/>
</dbReference>
<dbReference type="GO" id="GO:0016020">
    <property type="term" value="C:membrane"/>
    <property type="evidence" value="ECO:0007669"/>
    <property type="project" value="TreeGrafter"/>
</dbReference>
<dbReference type="GO" id="GO:0005874">
    <property type="term" value="C:microtubule"/>
    <property type="evidence" value="ECO:0007669"/>
    <property type="project" value="TreeGrafter"/>
</dbReference>